<keyword evidence="11" id="KW-1185">Reference proteome</keyword>
<dbReference type="KEGG" id="gog:C1280_10350"/>
<keyword evidence="4 6" id="KW-0975">Bacterial flagellum</keyword>
<dbReference type="GO" id="GO:0009426">
    <property type="term" value="C:bacterial-type flagellum basal body, distal rod"/>
    <property type="evidence" value="ECO:0007669"/>
    <property type="project" value="UniProtKB-UniRule"/>
</dbReference>
<protein>
    <recommendedName>
        <fullName evidence="3 5">Flagellar basal-body rod protein FlgG</fullName>
    </recommendedName>
</protein>
<dbReference type="EMBL" id="CP025958">
    <property type="protein sequence ID" value="AWM37369.1"/>
    <property type="molecule type" value="Genomic_DNA"/>
</dbReference>
<dbReference type="InterPro" id="IPR053967">
    <property type="entry name" value="LlgE_F_G-like_D1"/>
</dbReference>
<dbReference type="PANTHER" id="PTHR30435">
    <property type="entry name" value="FLAGELLAR PROTEIN"/>
    <property type="match status" value="1"/>
</dbReference>
<comment type="similarity">
    <text evidence="2 6">Belongs to the flagella basal body rod proteins family.</text>
</comment>
<evidence type="ECO:0000259" key="9">
    <source>
        <dbReference type="Pfam" id="PF22692"/>
    </source>
</evidence>
<reference evidence="10 11" key="1">
    <citation type="submission" date="2018-01" db="EMBL/GenBank/DDBJ databases">
        <title>G. obscuriglobus.</title>
        <authorList>
            <person name="Franke J."/>
            <person name="Blomberg W."/>
            <person name="Selmecki A."/>
        </authorList>
    </citation>
    <scope>NUCLEOTIDE SEQUENCE [LARGE SCALE GENOMIC DNA]</scope>
    <source>
        <strain evidence="10 11">DSM 5831</strain>
    </source>
</reference>
<dbReference type="InterPro" id="IPR037925">
    <property type="entry name" value="FlgE/F/G-like"/>
</dbReference>
<dbReference type="AlphaFoldDB" id="A0A2Z3GSK6"/>
<accession>A0A2Z3GSK6</accession>
<feature type="domain" description="Flagellar hook protein FlgE/F/G-like D1" evidence="9">
    <location>
        <begin position="96"/>
        <end position="159"/>
    </location>
</feature>
<evidence type="ECO:0000259" key="8">
    <source>
        <dbReference type="Pfam" id="PF06429"/>
    </source>
</evidence>
<feature type="domain" description="Flagellar basal body rod protein N-terminal" evidence="7">
    <location>
        <begin position="7"/>
        <end position="35"/>
    </location>
</feature>
<evidence type="ECO:0000256" key="4">
    <source>
        <dbReference type="ARBA" id="ARBA00023143"/>
    </source>
</evidence>
<dbReference type="Proteomes" id="UP000245802">
    <property type="component" value="Chromosome"/>
</dbReference>
<feature type="domain" description="Flagellar basal-body/hook protein C-terminal" evidence="8">
    <location>
        <begin position="216"/>
        <end position="261"/>
    </location>
</feature>
<keyword evidence="10" id="KW-0282">Flagellum</keyword>
<evidence type="ECO:0000259" key="7">
    <source>
        <dbReference type="Pfam" id="PF00460"/>
    </source>
</evidence>
<dbReference type="InterPro" id="IPR012834">
    <property type="entry name" value="FlgG_G_neg"/>
</dbReference>
<dbReference type="Pfam" id="PF00460">
    <property type="entry name" value="Flg_bb_rod"/>
    <property type="match status" value="1"/>
</dbReference>
<dbReference type="InterPro" id="IPR020013">
    <property type="entry name" value="Flagellar_FlgE/F/G"/>
</dbReference>
<dbReference type="NCBIfam" id="TIGR02488">
    <property type="entry name" value="flgG_G_neg"/>
    <property type="match status" value="1"/>
</dbReference>
<keyword evidence="10" id="KW-0966">Cell projection</keyword>
<keyword evidence="10" id="KW-0969">Cilium</keyword>
<evidence type="ECO:0000256" key="2">
    <source>
        <dbReference type="ARBA" id="ARBA00009677"/>
    </source>
</evidence>
<dbReference type="Pfam" id="PF06429">
    <property type="entry name" value="Flg_bbr_C"/>
    <property type="match status" value="1"/>
</dbReference>
<gene>
    <name evidence="10" type="primary">flgG</name>
    <name evidence="10" type="ORF">C1280_10350</name>
</gene>
<evidence type="ECO:0000256" key="1">
    <source>
        <dbReference type="ARBA" id="ARBA00004117"/>
    </source>
</evidence>
<evidence type="ECO:0000256" key="6">
    <source>
        <dbReference type="RuleBase" id="RU362116"/>
    </source>
</evidence>
<name>A0A2Z3GSK6_9BACT</name>
<dbReference type="PANTHER" id="PTHR30435:SF19">
    <property type="entry name" value="FLAGELLAR BASAL-BODY ROD PROTEIN FLGG"/>
    <property type="match status" value="1"/>
</dbReference>
<evidence type="ECO:0000256" key="3">
    <source>
        <dbReference type="ARBA" id="ARBA00017948"/>
    </source>
</evidence>
<dbReference type="OrthoDB" id="9804559at2"/>
<dbReference type="SUPFAM" id="SSF117143">
    <property type="entry name" value="Flagellar hook protein flgE"/>
    <property type="match status" value="1"/>
</dbReference>
<evidence type="ECO:0000313" key="11">
    <source>
        <dbReference type="Proteomes" id="UP000245802"/>
    </source>
</evidence>
<evidence type="ECO:0000313" key="10">
    <source>
        <dbReference type="EMBL" id="AWM37369.1"/>
    </source>
</evidence>
<organism evidence="10 11">
    <name type="scientific">Gemmata obscuriglobus</name>
    <dbReference type="NCBI Taxonomy" id="114"/>
    <lineage>
        <taxon>Bacteria</taxon>
        <taxon>Pseudomonadati</taxon>
        <taxon>Planctomycetota</taxon>
        <taxon>Planctomycetia</taxon>
        <taxon>Gemmatales</taxon>
        <taxon>Gemmataceae</taxon>
        <taxon>Gemmata</taxon>
    </lineage>
</organism>
<dbReference type="NCBIfam" id="TIGR03506">
    <property type="entry name" value="FlgEFG_subfam"/>
    <property type="match status" value="2"/>
</dbReference>
<comment type="subcellular location">
    <subcellularLocation>
        <location evidence="1 6">Bacterial flagellum basal body</location>
    </subcellularLocation>
</comment>
<dbReference type="GO" id="GO:0071978">
    <property type="term" value="P:bacterial-type flagellum-dependent swarming motility"/>
    <property type="evidence" value="ECO:0007669"/>
    <property type="project" value="TreeGrafter"/>
</dbReference>
<evidence type="ECO:0000256" key="5">
    <source>
        <dbReference type="NCBIfam" id="TIGR02488"/>
    </source>
</evidence>
<dbReference type="Pfam" id="PF22692">
    <property type="entry name" value="LlgE_F_G_D1"/>
    <property type="match status" value="1"/>
</dbReference>
<proteinExistence type="inferred from homology"/>
<dbReference type="InterPro" id="IPR001444">
    <property type="entry name" value="Flag_bb_rod_N"/>
</dbReference>
<dbReference type="InterPro" id="IPR010930">
    <property type="entry name" value="Flg_bb/hook_C_dom"/>
</dbReference>
<dbReference type="RefSeq" id="WP_010037640.1">
    <property type="nucleotide sequence ID" value="NZ_CP025958.1"/>
</dbReference>
<sequence length="263" mass="27454">MIKALFTSATGMNVQTTAIDNTSNNIANVNTNGFKKGQADFQDLLYVSQRAPGSDAAAGLQVPTGLQIGSGARVAGITKVFTPGALVNTQNPFDVAVEGEGFFQVTLPSGELRYTRDGALRLNAQGNLVTSDGFLISPQVTIPTQAVSVSVGSDGTISVQNAGALNASTVLGQLTLVRFQNPAGLSAEGRNLFAETASSGTPLIATPGQNGVGFTRQGFLERSNVDVVTELINLILAQRAYEFNTRAVRTADNMLASTTDLIR</sequence>